<dbReference type="PANTHER" id="PTHR31605">
    <property type="entry name" value="GLYCEROL-3-PHOSPHATE O-ACYLTRANSFERASE 1"/>
    <property type="match status" value="1"/>
</dbReference>
<dbReference type="Pfam" id="PF01553">
    <property type="entry name" value="Acyltransferase"/>
    <property type="match status" value="1"/>
</dbReference>
<keyword evidence="5" id="KW-1185">Reference proteome</keyword>
<feature type="compositionally biased region" description="Low complexity" evidence="1">
    <location>
        <begin position="596"/>
        <end position="610"/>
    </location>
</feature>
<dbReference type="GO" id="GO:0008654">
    <property type="term" value="P:phospholipid biosynthetic process"/>
    <property type="evidence" value="ECO:0007669"/>
    <property type="project" value="TreeGrafter"/>
</dbReference>
<name>S2JMT3_MUCC1</name>
<feature type="transmembrane region" description="Helical" evidence="2">
    <location>
        <begin position="396"/>
        <end position="416"/>
    </location>
</feature>
<dbReference type="EMBL" id="KE124215">
    <property type="protein sequence ID" value="EPB81080.1"/>
    <property type="molecule type" value="Genomic_DNA"/>
</dbReference>
<dbReference type="OrthoDB" id="2427554at2759"/>
<evidence type="ECO:0000313" key="4">
    <source>
        <dbReference type="EMBL" id="EPB81080.1"/>
    </source>
</evidence>
<feature type="domain" description="Phospholipid/glycerol acyltransferase" evidence="3">
    <location>
        <begin position="43"/>
        <end position="246"/>
    </location>
</feature>
<feature type="region of interest" description="Disordered" evidence="1">
    <location>
        <begin position="551"/>
        <end position="610"/>
    </location>
</feature>
<evidence type="ECO:0000256" key="1">
    <source>
        <dbReference type="SAM" id="MobiDB-lite"/>
    </source>
</evidence>
<evidence type="ECO:0000313" key="5">
    <source>
        <dbReference type="Proteomes" id="UP000014254"/>
    </source>
</evidence>
<evidence type="ECO:0000256" key="2">
    <source>
        <dbReference type="SAM" id="Phobius"/>
    </source>
</evidence>
<dbReference type="Proteomes" id="UP000014254">
    <property type="component" value="Unassembled WGS sequence"/>
</dbReference>
<dbReference type="InterPro" id="IPR002123">
    <property type="entry name" value="Plipid/glycerol_acylTrfase"/>
</dbReference>
<keyword evidence="2" id="KW-0812">Transmembrane</keyword>
<keyword evidence="2" id="KW-0472">Membrane</keyword>
<feature type="compositionally biased region" description="Low complexity" evidence="1">
    <location>
        <begin position="556"/>
        <end position="587"/>
    </location>
</feature>
<feature type="transmembrane region" description="Helical" evidence="2">
    <location>
        <begin position="447"/>
        <end position="470"/>
    </location>
</feature>
<dbReference type="InParanoid" id="S2JMT3"/>
<sequence>MSHPSTSITYLTFQGVFKVISHIFFREIKTTDMQNVPASGPCIFIVGPHANQFVDGVVYMSVNPRPSYALMAAVSYDKPLIGHVGKILNAIPVVRPQDIVNVGTGKIRYDAVNQPFQLQGQGTKFMEEIGTRDFIVFGRNYKVHVSKVLSDTLLEITHSIQVDQEVVGDDYVPFKIAPHVDQTAVYDEVYNYLNRNECVTIFPEGGSHDRSEMLPLKAGFAVMALGAAAANPDLDIKIVPVGLNYFHPDRFRSRAVVSFGQPMTIDKADVEKYKLGGKEKREAVTKLLDKSDEAFKTVTVNAPDYDTLMVVQAARRLYVPKSNAKPSIEQVVKLNRHFVSLWAKLKGDPSLEVIVKKVKYYNDMLTFFGIKDYQVDKLNITPVKAAYQLTKRITKLVAMAGLGAPALISNLPLIWITSYISKKKQKQALAGSSVKIAGKDVLATWKVIVAAFAAPALYGVYALFYLAYLLKRKPNLSLKAKLARAGLVWAIQPILHYLLMRLGDTGLDIYKSIKPLFLAIRNPEAGEIIRSMRKDLSRDITEFINQHAPELGIDGSSSRTSSVASSTTSSSSNNSNANSVEVSRSNSDANLDQRNSESSSTSFLEASISTTTDDMPESYLVSSRDESFLEYSSTDELNESKYHVESIILNEEDGDDNEQSPLSQI</sequence>
<dbReference type="InterPro" id="IPR052744">
    <property type="entry name" value="GPAT/DAPAT"/>
</dbReference>
<feature type="region of interest" description="Disordered" evidence="1">
    <location>
        <begin position="646"/>
        <end position="665"/>
    </location>
</feature>
<dbReference type="PANTHER" id="PTHR31605:SF0">
    <property type="entry name" value="GLYCEROL-3-PHOSPHATE O-ACYLTRANSFERASE 1"/>
    <property type="match status" value="1"/>
</dbReference>
<accession>S2JMT3</accession>
<reference evidence="5" key="1">
    <citation type="submission" date="2013-05" db="EMBL/GenBank/DDBJ databases">
        <title>The Genome sequence of Mucor circinelloides f. circinelloides 1006PhL.</title>
        <authorList>
            <consortium name="The Broad Institute Genomics Platform"/>
            <person name="Cuomo C."/>
            <person name="Earl A."/>
            <person name="Findley K."/>
            <person name="Lee S.C."/>
            <person name="Walker B."/>
            <person name="Young S."/>
            <person name="Zeng Q."/>
            <person name="Gargeya S."/>
            <person name="Fitzgerald M."/>
            <person name="Haas B."/>
            <person name="Abouelleil A."/>
            <person name="Allen A.W."/>
            <person name="Alvarado L."/>
            <person name="Arachchi H.M."/>
            <person name="Berlin A.M."/>
            <person name="Chapman S.B."/>
            <person name="Gainer-Dewar J."/>
            <person name="Goldberg J."/>
            <person name="Griggs A."/>
            <person name="Gujja S."/>
            <person name="Hansen M."/>
            <person name="Howarth C."/>
            <person name="Imamovic A."/>
            <person name="Ireland A."/>
            <person name="Larimer J."/>
            <person name="McCowan C."/>
            <person name="Murphy C."/>
            <person name="Pearson M."/>
            <person name="Poon T.W."/>
            <person name="Priest M."/>
            <person name="Roberts A."/>
            <person name="Saif S."/>
            <person name="Shea T."/>
            <person name="Sisk P."/>
            <person name="Sykes S."/>
            <person name="Wortman J."/>
            <person name="Nusbaum C."/>
            <person name="Birren B."/>
        </authorList>
    </citation>
    <scope>NUCLEOTIDE SEQUENCE [LARGE SCALE GENOMIC DNA]</scope>
    <source>
        <strain evidence="5">1006PhL</strain>
    </source>
</reference>
<keyword evidence="2" id="KW-1133">Transmembrane helix</keyword>
<dbReference type="AlphaFoldDB" id="S2JMT3"/>
<gene>
    <name evidence="4" type="ORF">HMPREF1544_12223</name>
</gene>
<dbReference type="GO" id="GO:0004366">
    <property type="term" value="F:glycerol-3-phosphate O-acyltransferase activity"/>
    <property type="evidence" value="ECO:0007669"/>
    <property type="project" value="TreeGrafter"/>
</dbReference>
<organism evidence="4 5">
    <name type="scientific">Mucor circinelloides f. circinelloides (strain 1006PhL)</name>
    <name type="common">Mucormycosis agent</name>
    <name type="synonym">Calyptromyces circinelloides</name>
    <dbReference type="NCBI Taxonomy" id="1220926"/>
    <lineage>
        <taxon>Eukaryota</taxon>
        <taxon>Fungi</taxon>
        <taxon>Fungi incertae sedis</taxon>
        <taxon>Mucoromycota</taxon>
        <taxon>Mucoromycotina</taxon>
        <taxon>Mucoromycetes</taxon>
        <taxon>Mucorales</taxon>
        <taxon>Mucorineae</taxon>
        <taxon>Mucoraceae</taxon>
        <taxon>Mucor</taxon>
    </lineage>
</organism>
<evidence type="ECO:0000259" key="3">
    <source>
        <dbReference type="SMART" id="SM00563"/>
    </source>
</evidence>
<dbReference type="SMART" id="SM00563">
    <property type="entry name" value="PlsC"/>
    <property type="match status" value="1"/>
</dbReference>
<dbReference type="SUPFAM" id="SSF69593">
    <property type="entry name" value="Glycerol-3-phosphate (1)-acyltransferase"/>
    <property type="match status" value="1"/>
</dbReference>
<proteinExistence type="predicted"/>
<protein>
    <recommendedName>
        <fullName evidence="3">Phospholipid/glycerol acyltransferase domain-containing protein</fullName>
    </recommendedName>
</protein>
<dbReference type="VEuPathDB" id="FungiDB:HMPREF1544_12223"/>
<dbReference type="STRING" id="1220926.S2JMT3"/>
<dbReference type="eggNOG" id="ENOG502QQ2N">
    <property type="taxonomic scope" value="Eukaryota"/>
</dbReference>
<dbReference type="GO" id="GO:0016287">
    <property type="term" value="F:glycerone-phosphate O-acyltransferase activity"/>
    <property type="evidence" value="ECO:0007669"/>
    <property type="project" value="TreeGrafter"/>
</dbReference>
<dbReference type="OMA" id="LPLIWIT"/>